<reference evidence="1 2" key="3">
    <citation type="journal article" date="2019" name="Int. J. Syst. Evol. Microbiol.">
        <title>Nitrosopumilus adriaticus sp. nov. and Nitrosopumilus piranensis sp. nov., two ammonia-oxidizing archaea from the Adriatic Sea and members of the class Nitrososphaeria.</title>
        <authorList>
            <person name="Bayer B."/>
            <person name="Vojvoda J."/>
            <person name="Reinthaler T."/>
            <person name="Reyes C."/>
            <person name="Pinto M."/>
            <person name="Herndl G.J."/>
        </authorList>
    </citation>
    <scope>NUCLEOTIDE SEQUENCE [LARGE SCALE GENOMIC DNA]</scope>
    <source>
        <strain evidence="1 2">D3C</strain>
    </source>
</reference>
<dbReference type="Proteomes" id="UP000032027">
    <property type="component" value="Chromosome"/>
</dbReference>
<name>A0A0C5C0K2_9ARCH</name>
<gene>
    <name evidence="1" type="ORF">NPIRD3C_1663</name>
</gene>
<dbReference type="STRING" id="1582439.NPIRD3C_1663"/>
<dbReference type="OrthoDB" id="376084at2157"/>
<dbReference type="PATRIC" id="fig|1582439.9.peg.1713"/>
<keyword evidence="2" id="KW-1185">Reference proteome</keyword>
<sequence>MVKFLESITNQFPELRDTSLVDVTDRNRFDTLMSYINAEYLNFDKVKRTDLYRLSMMIEEHAQRAYAPLVATFETEHLYKYVENRYLEMLKNIPKAWIIGGFDNPFFAPQTPPDKAEILTCAGTTLQDMWIVISKHNDYLFALVAQDIGGVEKGDWFKGFFTSKTEVVQKVIDEMNHLMMTDIDFFNIQLKEIST</sequence>
<organism evidence="1 2">
    <name type="scientific">Nitrosopumilus piranensis</name>
    <dbReference type="NCBI Taxonomy" id="1582439"/>
    <lineage>
        <taxon>Archaea</taxon>
        <taxon>Nitrososphaerota</taxon>
        <taxon>Nitrososphaeria</taxon>
        <taxon>Nitrosopumilales</taxon>
        <taxon>Nitrosopumilaceae</taxon>
        <taxon>Nitrosopumilus</taxon>
    </lineage>
</organism>
<reference evidence="2" key="1">
    <citation type="submission" date="2015-02" db="EMBL/GenBank/DDBJ databases">
        <title>Characterization of two novel Thaumarchaeota isolated from the Northern Adriatic Sea.</title>
        <authorList>
            <person name="Bayer B."/>
            <person name="Vojvoda J."/>
            <person name="Offre P."/>
            <person name="Srivastava A."/>
            <person name="Elisabeth N."/>
            <person name="Garcia J.A.L."/>
            <person name="Schleper C."/>
            <person name="Herndl G.J."/>
        </authorList>
    </citation>
    <scope>NUCLEOTIDE SEQUENCE [LARGE SCALE GENOMIC DNA]</scope>
    <source>
        <strain evidence="2">D3C</strain>
    </source>
</reference>
<dbReference type="AlphaFoldDB" id="A0A0C5C0K2"/>
<evidence type="ECO:0000313" key="1">
    <source>
        <dbReference type="EMBL" id="AJM92875.1"/>
    </source>
</evidence>
<dbReference type="KEGG" id="nid:NPIRD3C_1663"/>
<accession>A0A0C5C0K2</accession>
<dbReference type="RefSeq" id="WP_148703644.1">
    <property type="nucleotide sequence ID" value="NZ_CP010868.1"/>
</dbReference>
<proteinExistence type="predicted"/>
<dbReference type="EMBL" id="CP010868">
    <property type="protein sequence ID" value="AJM92875.1"/>
    <property type="molecule type" value="Genomic_DNA"/>
</dbReference>
<dbReference type="GeneID" id="41600769"/>
<reference evidence="1 2" key="2">
    <citation type="journal article" date="2016" name="ISME J.">
        <title>Physiological and genomic characterization of two novel marine thaumarchaeal strains indicates niche differentiation.</title>
        <authorList>
            <person name="Bayer B."/>
            <person name="Vojvoda J."/>
            <person name="Offre P."/>
            <person name="Alves R.J."/>
            <person name="Elisabeth N.H."/>
            <person name="Garcia J.A."/>
            <person name="Volland J.M."/>
            <person name="Srivastava A."/>
            <person name="Schleper C."/>
            <person name="Herndl G.J."/>
        </authorList>
    </citation>
    <scope>NUCLEOTIDE SEQUENCE [LARGE SCALE GENOMIC DNA]</scope>
    <source>
        <strain evidence="1 2">D3C</strain>
    </source>
</reference>
<evidence type="ECO:0000313" key="2">
    <source>
        <dbReference type="Proteomes" id="UP000032027"/>
    </source>
</evidence>
<protein>
    <submittedName>
        <fullName evidence="1">Uncharacterized protein</fullName>
    </submittedName>
</protein>
<dbReference type="HOGENOM" id="CLU_1418637_0_0_2"/>